<reference evidence="6 7" key="1">
    <citation type="submission" date="2019-03" db="EMBL/GenBank/DDBJ databases">
        <title>Genomic Encyclopedia of Type Strains, Phase IV (KMG-IV): sequencing the most valuable type-strain genomes for metagenomic binning, comparative biology and taxonomic classification.</title>
        <authorList>
            <person name="Goeker M."/>
        </authorList>
    </citation>
    <scope>NUCLEOTIDE SEQUENCE [LARGE SCALE GENOMIC DNA]</scope>
    <source>
        <strain evidence="6 7">DSM 10053</strain>
    </source>
</reference>
<dbReference type="Proteomes" id="UP000295496">
    <property type="component" value="Unassembled WGS sequence"/>
</dbReference>
<protein>
    <submittedName>
        <fullName evidence="6">Fatty-acyl-CoA synthase/long-chain acyl-CoA synthetase</fullName>
    </submittedName>
</protein>
<keyword evidence="3" id="KW-0472">Membrane</keyword>
<dbReference type="RefSeq" id="WP_132301411.1">
    <property type="nucleotide sequence ID" value="NZ_CP170642.1"/>
</dbReference>
<feature type="domain" description="AMP-dependent synthetase/ligase" evidence="4">
    <location>
        <begin position="41"/>
        <end position="390"/>
    </location>
</feature>
<dbReference type="PANTHER" id="PTHR43201:SF5">
    <property type="entry name" value="MEDIUM-CHAIN ACYL-COA LIGASE ACSF2, MITOCHONDRIAL"/>
    <property type="match status" value="1"/>
</dbReference>
<evidence type="ECO:0000313" key="7">
    <source>
        <dbReference type="Proteomes" id="UP000295496"/>
    </source>
</evidence>
<keyword evidence="3" id="KW-0812">Transmembrane</keyword>
<comment type="caution">
    <text evidence="6">The sequence shown here is derived from an EMBL/GenBank/DDBJ whole genome shotgun (WGS) entry which is preliminary data.</text>
</comment>
<dbReference type="Pfam" id="PF13193">
    <property type="entry name" value="AMP-binding_C"/>
    <property type="match status" value="1"/>
</dbReference>
<dbReference type="AlphaFoldDB" id="A0A4R1KX72"/>
<comment type="similarity">
    <text evidence="1">Belongs to the ATP-dependent AMP-binding enzyme family.</text>
</comment>
<keyword evidence="7" id="KW-1185">Reference proteome</keyword>
<dbReference type="InterPro" id="IPR020845">
    <property type="entry name" value="AMP-binding_CS"/>
</dbReference>
<evidence type="ECO:0000256" key="1">
    <source>
        <dbReference type="ARBA" id="ARBA00006432"/>
    </source>
</evidence>
<dbReference type="InterPro" id="IPR042099">
    <property type="entry name" value="ANL_N_sf"/>
</dbReference>
<dbReference type="CDD" id="cd04433">
    <property type="entry name" value="AFD_class_I"/>
    <property type="match status" value="1"/>
</dbReference>
<accession>A0A4R1KX72</accession>
<dbReference type="Pfam" id="PF00501">
    <property type="entry name" value="AMP-binding"/>
    <property type="match status" value="1"/>
</dbReference>
<proteinExistence type="inferred from homology"/>
<sequence length="532" mass="60798">MIWDYIKDKLLSVDLVNRHYELLFDGYNNLYECFYKIYLEQKDELFVVYDNEDFTYGNIYILIETICSNLERRYGNNKPLNVGVLLDSSVYYICFLLAINKMGWISILYPTKYGSYEINDLIKIIDIDLLISETNFNDVIDGLDKDVECLNFKDCLLECDLCVIKATSERYYNFLDIETLEKDAIIMFTSGTTSHSKASVIKNFNLVHAIETYKNIFQLSKYDSTLLATPIYNITGIVGIFSTIMSCGGIIYLHSKFNIDNLVDGLKRFKITYFHSSSVVLKKIIESSKSKVFNNIRLVACGSSMLSSNDINRIKAIMPNASIRVIYGLTESSSPGAIFPVDIYKHNKINSSGIAIPGLEIKIIDDYFRDVGFNTIGEIGIKGTNVITRYIPDNNELINEDGLLRTGDLGYVDNDGFLFVKDRKKDIINRGGEKIFGLEVEECLYNIKQVKEVAVVAKHDEIYGEVPVAVISTYDNEKININMIVNFLETRLAKYKIPVDYYFIKELKKTKNNKIDKKALRDLVNCVSDNIK</sequence>
<dbReference type="PANTHER" id="PTHR43201">
    <property type="entry name" value="ACYL-COA SYNTHETASE"/>
    <property type="match status" value="1"/>
</dbReference>
<dbReference type="GO" id="GO:0031956">
    <property type="term" value="F:medium-chain fatty acid-CoA ligase activity"/>
    <property type="evidence" value="ECO:0007669"/>
    <property type="project" value="TreeGrafter"/>
</dbReference>
<dbReference type="PROSITE" id="PS00455">
    <property type="entry name" value="AMP_BINDING"/>
    <property type="match status" value="1"/>
</dbReference>
<dbReference type="InterPro" id="IPR025110">
    <property type="entry name" value="AMP-bd_C"/>
</dbReference>
<dbReference type="OrthoDB" id="9766486at2"/>
<evidence type="ECO:0000256" key="3">
    <source>
        <dbReference type="SAM" id="Phobius"/>
    </source>
</evidence>
<dbReference type="Gene3D" id="3.40.50.12780">
    <property type="entry name" value="N-terminal domain of ligase-like"/>
    <property type="match status" value="1"/>
</dbReference>
<evidence type="ECO:0000256" key="2">
    <source>
        <dbReference type="ARBA" id="ARBA00022598"/>
    </source>
</evidence>
<name>A0A4R1KX72_9PAST</name>
<dbReference type="EMBL" id="SMGJ01000003">
    <property type="protein sequence ID" value="TCK69928.1"/>
    <property type="molecule type" value="Genomic_DNA"/>
</dbReference>
<organism evidence="6 7">
    <name type="scientific">Lonepinella koalarum</name>
    <dbReference type="NCBI Taxonomy" id="53417"/>
    <lineage>
        <taxon>Bacteria</taxon>
        <taxon>Pseudomonadati</taxon>
        <taxon>Pseudomonadota</taxon>
        <taxon>Gammaproteobacteria</taxon>
        <taxon>Pasteurellales</taxon>
        <taxon>Pasteurellaceae</taxon>
        <taxon>Lonepinella</taxon>
    </lineage>
</organism>
<keyword evidence="2" id="KW-0436">Ligase</keyword>
<evidence type="ECO:0000259" key="4">
    <source>
        <dbReference type="Pfam" id="PF00501"/>
    </source>
</evidence>
<dbReference type="GO" id="GO:0006631">
    <property type="term" value="P:fatty acid metabolic process"/>
    <property type="evidence" value="ECO:0007669"/>
    <property type="project" value="TreeGrafter"/>
</dbReference>
<keyword evidence="3" id="KW-1133">Transmembrane helix</keyword>
<feature type="transmembrane region" description="Helical" evidence="3">
    <location>
        <begin position="231"/>
        <end position="253"/>
    </location>
</feature>
<gene>
    <name evidence="6" type="ORF">EV692_1144</name>
</gene>
<evidence type="ECO:0000313" key="6">
    <source>
        <dbReference type="EMBL" id="TCK69928.1"/>
    </source>
</evidence>
<dbReference type="SUPFAM" id="SSF56801">
    <property type="entry name" value="Acetyl-CoA synthetase-like"/>
    <property type="match status" value="1"/>
</dbReference>
<evidence type="ECO:0000259" key="5">
    <source>
        <dbReference type="Pfam" id="PF13193"/>
    </source>
</evidence>
<dbReference type="InterPro" id="IPR045851">
    <property type="entry name" value="AMP-bd_C_sf"/>
</dbReference>
<feature type="domain" description="AMP-binding enzyme C-terminal" evidence="5">
    <location>
        <begin position="439"/>
        <end position="514"/>
    </location>
</feature>
<dbReference type="Gene3D" id="3.30.300.30">
    <property type="match status" value="1"/>
</dbReference>
<dbReference type="InterPro" id="IPR000873">
    <property type="entry name" value="AMP-dep_synth/lig_dom"/>
</dbReference>